<evidence type="ECO:0000256" key="1">
    <source>
        <dbReference type="SAM" id="MobiDB-lite"/>
    </source>
</evidence>
<feature type="compositionally biased region" description="Basic residues" evidence="1">
    <location>
        <begin position="432"/>
        <end position="447"/>
    </location>
</feature>
<feature type="compositionally biased region" description="Basic residues" evidence="1">
    <location>
        <begin position="239"/>
        <end position="250"/>
    </location>
</feature>
<evidence type="ECO:0000313" key="2">
    <source>
        <dbReference type="EMBL" id="KAG5651186.1"/>
    </source>
</evidence>
<proteinExistence type="predicted"/>
<organism evidence="2 3">
    <name type="scientific">Sphagnurus paluster</name>
    <dbReference type="NCBI Taxonomy" id="117069"/>
    <lineage>
        <taxon>Eukaryota</taxon>
        <taxon>Fungi</taxon>
        <taxon>Dikarya</taxon>
        <taxon>Basidiomycota</taxon>
        <taxon>Agaricomycotina</taxon>
        <taxon>Agaricomycetes</taxon>
        <taxon>Agaricomycetidae</taxon>
        <taxon>Agaricales</taxon>
        <taxon>Tricholomatineae</taxon>
        <taxon>Lyophyllaceae</taxon>
        <taxon>Sphagnurus</taxon>
    </lineage>
</organism>
<feature type="compositionally biased region" description="Polar residues" evidence="1">
    <location>
        <begin position="49"/>
        <end position="63"/>
    </location>
</feature>
<dbReference type="Proteomes" id="UP000717328">
    <property type="component" value="Unassembled WGS sequence"/>
</dbReference>
<feature type="compositionally biased region" description="Polar residues" evidence="1">
    <location>
        <begin position="215"/>
        <end position="224"/>
    </location>
</feature>
<feature type="compositionally biased region" description="Acidic residues" evidence="1">
    <location>
        <begin position="399"/>
        <end position="412"/>
    </location>
</feature>
<dbReference type="OrthoDB" id="2944913at2759"/>
<comment type="caution">
    <text evidence="2">The sequence shown here is derived from an EMBL/GenBank/DDBJ whole genome shotgun (WGS) entry which is preliminary data.</text>
</comment>
<protein>
    <submittedName>
        <fullName evidence="2">Uncharacterized protein</fullName>
    </submittedName>
</protein>
<feature type="region of interest" description="Disordered" evidence="1">
    <location>
        <begin position="197"/>
        <end position="447"/>
    </location>
</feature>
<reference evidence="2" key="2">
    <citation type="submission" date="2021-10" db="EMBL/GenBank/DDBJ databases">
        <title>Phylogenomics reveals ancestral predisposition of the termite-cultivated fungus Termitomyces towards a domesticated lifestyle.</title>
        <authorList>
            <person name="Auxier B."/>
            <person name="Grum-Grzhimaylo A."/>
            <person name="Cardenas M.E."/>
            <person name="Lodge J.D."/>
            <person name="Laessoe T."/>
            <person name="Pedersen O."/>
            <person name="Smith M.E."/>
            <person name="Kuyper T.W."/>
            <person name="Franco-Molano E.A."/>
            <person name="Baroni T.J."/>
            <person name="Aanen D.K."/>
        </authorList>
    </citation>
    <scope>NUCLEOTIDE SEQUENCE</scope>
    <source>
        <strain evidence="2">D49</strain>
    </source>
</reference>
<keyword evidence="3" id="KW-1185">Reference proteome</keyword>
<feature type="compositionally biased region" description="Polar residues" evidence="1">
    <location>
        <begin position="266"/>
        <end position="275"/>
    </location>
</feature>
<feature type="compositionally biased region" description="Polar residues" evidence="1">
    <location>
        <begin position="348"/>
        <end position="367"/>
    </location>
</feature>
<dbReference type="EMBL" id="JABCKI010000283">
    <property type="protein sequence ID" value="KAG5651186.1"/>
    <property type="molecule type" value="Genomic_DNA"/>
</dbReference>
<dbReference type="AlphaFoldDB" id="A0A9P7GJJ5"/>
<reference evidence="2" key="1">
    <citation type="submission" date="2021-02" db="EMBL/GenBank/DDBJ databases">
        <authorList>
            <person name="Nieuwenhuis M."/>
            <person name="Van De Peppel L.J.J."/>
        </authorList>
    </citation>
    <scope>NUCLEOTIDE SEQUENCE</scope>
    <source>
        <strain evidence="2">D49</strain>
    </source>
</reference>
<evidence type="ECO:0000313" key="3">
    <source>
        <dbReference type="Proteomes" id="UP000717328"/>
    </source>
</evidence>
<gene>
    <name evidence="2" type="ORF">H0H81_009565</name>
</gene>
<sequence>MYRASPYHPAAHTPWSLPQSTPRFPTSCLRDTPSRPPRPTARPTLPPHSTATTTIASSDRTSPKYSTAVPAWKELEPGVWSDGTDRVLSAAYPPVQQFLATARLRMSLPPAPSELVFTIAALEVFYSRNDPVHWMFWSDEKKNQTARVVNRIALSSPQLIRSKVAWNGIPEYLFILSGLHGANCLPTDQPWFHVLNPSKGPSPSTMNLRKRKAQQIVQSESIQTPEEEEGSELEEPRSKRSKTRSSRATKPRTPLTSDAKLDPTPSELSPCSTILSLPIDDKDTPAGASSTSAAPHAHASPSTPTPALAEAKSPCPKSASRQASSTPDPLLPRAASQSPMSEILTPLLSISHTRNRSTSQASSQTLVSPGERRSTSVLSNITAVCEEADTAKGEKAASDLDDAEDKSEDEEATGMVTRGRANKARTTVTQGKGRRSTKPRAKRRAAK</sequence>
<feature type="compositionally biased region" description="Low complexity" evidence="1">
    <location>
        <begin position="285"/>
        <end position="307"/>
    </location>
</feature>
<feature type="compositionally biased region" description="Pro residues" evidence="1">
    <location>
        <begin position="34"/>
        <end position="46"/>
    </location>
</feature>
<feature type="region of interest" description="Disordered" evidence="1">
    <location>
        <begin position="1"/>
        <end position="63"/>
    </location>
</feature>
<name>A0A9P7GJJ5_9AGAR</name>
<accession>A0A9P7GJJ5</accession>
<feature type="compositionally biased region" description="Basic and acidic residues" evidence="1">
    <location>
        <begin position="389"/>
        <end position="398"/>
    </location>
</feature>